<feature type="domain" description="Transposase InsH N-terminal" evidence="2">
    <location>
        <begin position="16"/>
        <end position="101"/>
    </location>
</feature>
<feature type="non-terminal residue" evidence="3">
    <location>
        <position position="227"/>
    </location>
</feature>
<gene>
    <name evidence="3" type="ORF">EIG94_13315</name>
</gene>
<evidence type="ECO:0000313" key="4">
    <source>
        <dbReference type="Proteomes" id="UP000293434"/>
    </source>
</evidence>
<feature type="region of interest" description="Disordered" evidence="1">
    <location>
        <begin position="208"/>
        <end position="227"/>
    </location>
</feature>
<evidence type="ECO:0000259" key="2">
    <source>
        <dbReference type="Pfam" id="PF05598"/>
    </source>
</evidence>
<reference evidence="3 4" key="1">
    <citation type="submission" date="2018-11" db="EMBL/GenBank/DDBJ databases">
        <title>Genomic profiling of Staphylococcus species from a Poultry farm system in KwaZulu-Natal, South Africa.</title>
        <authorList>
            <person name="Amoako D.G."/>
            <person name="Somboro A.M."/>
            <person name="Abia A.L.K."/>
            <person name="Bester L.A."/>
            <person name="Essack S.Y."/>
        </authorList>
    </citation>
    <scope>NUCLEOTIDE SEQUENCE [LARGE SCALE GENOMIC DNA]</scope>
    <source>
        <strain evidence="3 4">SA9</strain>
    </source>
</reference>
<dbReference type="Proteomes" id="UP000293434">
    <property type="component" value="Unassembled WGS sequence"/>
</dbReference>
<dbReference type="EMBL" id="RQTC01000277">
    <property type="protein sequence ID" value="RZH91000.1"/>
    <property type="molecule type" value="Genomic_DNA"/>
</dbReference>
<dbReference type="InterPro" id="IPR008490">
    <property type="entry name" value="Transposase_InsH_N"/>
</dbReference>
<protein>
    <submittedName>
        <fullName evidence="3">Transposase</fullName>
    </submittedName>
</protein>
<dbReference type="RefSeq" id="WP_130133102.1">
    <property type="nucleotide sequence ID" value="NZ_RQTC01000277.1"/>
</dbReference>
<dbReference type="PANTHER" id="PTHR33408">
    <property type="entry name" value="TRANSPOSASE"/>
    <property type="match status" value="1"/>
</dbReference>
<dbReference type="AlphaFoldDB" id="A0AB74DZU7"/>
<dbReference type="PANTHER" id="PTHR33408:SF2">
    <property type="entry name" value="TRANSPOSASE DDE DOMAIN-CONTAINING PROTEIN"/>
    <property type="match status" value="1"/>
</dbReference>
<name>A0AB74DZU7_STAAU</name>
<evidence type="ECO:0000256" key="1">
    <source>
        <dbReference type="SAM" id="MobiDB-lite"/>
    </source>
</evidence>
<sequence length="227" mass="26644">MRHFAQLTLPIETSVRIPQNDISRYVNEIVETIPDSEFDEFRHHRGATSYHPKMMLKIILYAYTQSVFSGRRIEKLLHDSIRMMWLAQNQTPSYKTINRIRVNPNTDALIESLFIQFHSQCLKQNLIDNNSIFIDGTKVEANANRYTFVWKKSIQNHESKLNENSKTLYRDLVEEKIIPEIKEDGDSDLTIEEIDLIGSHLDKEIEGLNHSIENEDSTQIRKQTRKK</sequence>
<proteinExistence type="predicted"/>
<organism evidence="3 4">
    <name type="scientific">Staphylococcus aureus</name>
    <dbReference type="NCBI Taxonomy" id="1280"/>
    <lineage>
        <taxon>Bacteria</taxon>
        <taxon>Bacillati</taxon>
        <taxon>Bacillota</taxon>
        <taxon>Bacilli</taxon>
        <taxon>Bacillales</taxon>
        <taxon>Staphylococcaceae</taxon>
        <taxon>Staphylococcus</taxon>
    </lineage>
</organism>
<evidence type="ECO:0000313" key="3">
    <source>
        <dbReference type="EMBL" id="RZH91000.1"/>
    </source>
</evidence>
<accession>A0AB74DZU7</accession>
<dbReference type="Pfam" id="PF05598">
    <property type="entry name" value="DUF772"/>
    <property type="match status" value="1"/>
</dbReference>
<comment type="caution">
    <text evidence="3">The sequence shown here is derived from an EMBL/GenBank/DDBJ whole genome shotgun (WGS) entry which is preliminary data.</text>
</comment>